<proteinExistence type="predicted"/>
<accession>A0A7H1J8Y8</accession>
<dbReference type="Proteomes" id="UP000516370">
    <property type="component" value="Chromosome"/>
</dbReference>
<reference evidence="1 2" key="1">
    <citation type="submission" date="2020-09" db="EMBL/GenBank/DDBJ databases">
        <title>Complete genome sequence of an Arctic sea ice bacterium Marinomonas arctica BSI20414.</title>
        <authorList>
            <person name="Liao L."/>
            <person name="Chen B."/>
        </authorList>
    </citation>
    <scope>NUCLEOTIDE SEQUENCE [LARGE SCALE GENOMIC DNA]</scope>
    <source>
        <strain evidence="1 2">BSI20414</strain>
    </source>
</reference>
<evidence type="ECO:0000313" key="1">
    <source>
        <dbReference type="EMBL" id="QNT06954.1"/>
    </source>
</evidence>
<dbReference type="AlphaFoldDB" id="A0A7H1J8Y8"/>
<evidence type="ECO:0000313" key="2">
    <source>
        <dbReference type="Proteomes" id="UP000516370"/>
    </source>
</evidence>
<keyword evidence="2" id="KW-1185">Reference proteome</keyword>
<protein>
    <submittedName>
        <fullName evidence="1">Uncharacterized protein</fullName>
    </submittedName>
</protein>
<dbReference type="EMBL" id="CP061081">
    <property type="protein sequence ID" value="QNT06954.1"/>
    <property type="molecule type" value="Genomic_DNA"/>
</dbReference>
<gene>
    <name evidence="1" type="ORF">IBG28_04770</name>
</gene>
<dbReference type="KEGG" id="mard:IBG28_04770"/>
<organism evidence="1 2">
    <name type="scientific">Marinomonas arctica</name>
    <dbReference type="NCBI Taxonomy" id="383750"/>
    <lineage>
        <taxon>Bacteria</taxon>
        <taxon>Pseudomonadati</taxon>
        <taxon>Pseudomonadota</taxon>
        <taxon>Gammaproteobacteria</taxon>
        <taxon>Oceanospirillales</taxon>
        <taxon>Oceanospirillaceae</taxon>
        <taxon>Marinomonas</taxon>
    </lineage>
</organism>
<name>A0A7H1J8Y8_9GAMM</name>
<sequence>MVYFAEEGDKSIFATSGEAQLMRFCLHTDVKSVIEPKKGNVDIGASVGAEASLLEGKITSSVTLPHSQGYYFYIVYKDANGKDAQHPLGQFRLGFNITLSCFAGVTASAEVGVSASTKKTDGNISREDELESSGATVLLARDVGMGVQNGSGSVGLKGAAFAGAQVGGQVEGNFQWERPEKRGEQQFNTLAGIKAMGNVSLGAAFGGEFQLALVGGKFIVYCKASLAFGPGGSGGFGTTVDFKEIWPLAKIIWEALKVADYRTVECINEEAYQYLCRAAFYYFTLPLRTAITLVDAINSGAEEINTWWGKKVEGWKKQVYREEFGQRITLAILNSKDGTFSGVDMNLLPPETIGMLLDVLVDTFVFRAEEDQEKAINKLLKQSIGRSWRKLEEVLAHMNPDGVKQSEDKALFDNLARINHILDGTQQRQFNSWIAWVAEEQDDINRSEAMAFQPLTGRAFENKLQTL</sequence>
<dbReference type="RefSeq" id="WP_162623575.1">
    <property type="nucleotide sequence ID" value="NZ_BMLJ01000014.1"/>
</dbReference>